<dbReference type="Proteomes" id="UP000076532">
    <property type="component" value="Unassembled WGS sequence"/>
</dbReference>
<dbReference type="EMBL" id="KV417619">
    <property type="protein sequence ID" value="KZP14336.1"/>
    <property type="molecule type" value="Genomic_DNA"/>
</dbReference>
<name>A0A166D5C4_9AGAM</name>
<evidence type="ECO:0000313" key="1">
    <source>
        <dbReference type="EMBL" id="KZP14336.1"/>
    </source>
</evidence>
<dbReference type="AlphaFoldDB" id="A0A166D5C4"/>
<sequence>MPCLLQSISLRGPAQAISWVLMLHCTHINDRLIVDLRVQFENPSTQPSNWNRDAPLRTHDQLQKVSSKMNVLSTPTSGVIESGTVRYLGCGSRIRNTHFRKELIYAVNHMFELLNMYLRRSLRTLALKSTMYTNIELGGLA</sequence>
<proteinExistence type="predicted"/>
<evidence type="ECO:0000313" key="2">
    <source>
        <dbReference type="Proteomes" id="UP000076532"/>
    </source>
</evidence>
<protein>
    <submittedName>
        <fullName evidence="1">Uncharacterized protein</fullName>
    </submittedName>
</protein>
<accession>A0A166D5C4</accession>
<reference evidence="1 2" key="1">
    <citation type="journal article" date="2016" name="Mol. Biol. Evol.">
        <title>Comparative Genomics of Early-Diverging Mushroom-Forming Fungi Provides Insights into the Origins of Lignocellulose Decay Capabilities.</title>
        <authorList>
            <person name="Nagy L.G."/>
            <person name="Riley R."/>
            <person name="Tritt A."/>
            <person name="Adam C."/>
            <person name="Daum C."/>
            <person name="Floudas D."/>
            <person name="Sun H."/>
            <person name="Yadav J.S."/>
            <person name="Pangilinan J."/>
            <person name="Larsson K.H."/>
            <person name="Matsuura K."/>
            <person name="Barry K."/>
            <person name="Labutti K."/>
            <person name="Kuo R."/>
            <person name="Ohm R.A."/>
            <person name="Bhattacharya S.S."/>
            <person name="Shirouzu T."/>
            <person name="Yoshinaga Y."/>
            <person name="Martin F.M."/>
            <person name="Grigoriev I.V."/>
            <person name="Hibbett D.S."/>
        </authorList>
    </citation>
    <scope>NUCLEOTIDE SEQUENCE [LARGE SCALE GENOMIC DNA]</scope>
    <source>
        <strain evidence="1 2">CBS 109695</strain>
    </source>
</reference>
<keyword evidence="2" id="KW-1185">Reference proteome</keyword>
<organism evidence="1 2">
    <name type="scientific">Athelia psychrophila</name>
    <dbReference type="NCBI Taxonomy" id="1759441"/>
    <lineage>
        <taxon>Eukaryota</taxon>
        <taxon>Fungi</taxon>
        <taxon>Dikarya</taxon>
        <taxon>Basidiomycota</taxon>
        <taxon>Agaricomycotina</taxon>
        <taxon>Agaricomycetes</taxon>
        <taxon>Agaricomycetidae</taxon>
        <taxon>Atheliales</taxon>
        <taxon>Atheliaceae</taxon>
        <taxon>Athelia</taxon>
    </lineage>
</organism>
<gene>
    <name evidence="1" type="ORF">FIBSPDRAFT_959792</name>
</gene>